<gene>
    <name evidence="9" type="ORF">SAMN05660337_0740</name>
</gene>
<feature type="transmembrane region" description="Helical" evidence="7">
    <location>
        <begin position="274"/>
        <end position="296"/>
    </location>
</feature>
<dbReference type="CDD" id="cd04187">
    <property type="entry name" value="DPM1_like_bac"/>
    <property type="match status" value="1"/>
</dbReference>
<protein>
    <submittedName>
        <fullName evidence="9">Dolichol-phosphate mannosyltransferase</fullName>
    </submittedName>
</protein>
<evidence type="ECO:0000256" key="7">
    <source>
        <dbReference type="SAM" id="Phobius"/>
    </source>
</evidence>
<accession>A0A1G9CNB3</accession>
<dbReference type="SUPFAM" id="SSF53448">
    <property type="entry name" value="Nucleotide-diphospho-sugar transferases"/>
    <property type="match status" value="1"/>
</dbReference>
<feature type="transmembrane region" description="Helical" evidence="7">
    <location>
        <begin position="241"/>
        <end position="262"/>
    </location>
</feature>
<keyword evidence="4 7" id="KW-0812">Transmembrane</keyword>
<sequence>MNDGNNSNEGRKRLISLVFPVFNEAENIPVLLKEVRRAIECISKRYEFEFIFTDNCSSDETFKLLAEEAKRDRRIRVFRFSRNFGFQRSILTGFYKARGDAAIQLDADLQDPPSMIPQMIEKWEEGYDVVYGIRVKRDESWLLEKTRKLYYHIVHVASEQPLPRNAGDFRLISHRVLTVLRSLHNGTPYLRGTIGEIGFRQCGIEYDRAQRSAGESKFKLRALMNFALDGIFHQSVLPLRISAYFGFFLFALTSGGALYYLIRYAAASSDWPPGFATLVLLLLVTLMTNAVFFAIIGEYIGRLYKSTKGFPITIIDVSIDPYCENGAKCSAESRAVNIIDPNFGKSDL</sequence>
<evidence type="ECO:0000256" key="5">
    <source>
        <dbReference type="ARBA" id="ARBA00022989"/>
    </source>
</evidence>
<dbReference type="Pfam" id="PF00535">
    <property type="entry name" value="Glycos_transf_2"/>
    <property type="match status" value="1"/>
</dbReference>
<dbReference type="PANTHER" id="PTHR48090">
    <property type="entry name" value="UNDECAPRENYL-PHOSPHATE 4-DEOXY-4-FORMAMIDO-L-ARABINOSE TRANSFERASE-RELATED"/>
    <property type="match status" value="1"/>
</dbReference>
<keyword evidence="10" id="KW-1185">Reference proteome</keyword>
<evidence type="ECO:0000313" key="10">
    <source>
        <dbReference type="Proteomes" id="UP000199053"/>
    </source>
</evidence>
<dbReference type="OrthoDB" id="9802649at2"/>
<dbReference type="InterPro" id="IPR050256">
    <property type="entry name" value="Glycosyltransferase_2"/>
</dbReference>
<dbReference type="InterPro" id="IPR029044">
    <property type="entry name" value="Nucleotide-diphossugar_trans"/>
</dbReference>
<reference evidence="10" key="1">
    <citation type="submission" date="2016-10" db="EMBL/GenBank/DDBJ databases">
        <authorList>
            <person name="Varghese N."/>
            <person name="Submissions S."/>
        </authorList>
    </citation>
    <scope>NUCLEOTIDE SEQUENCE [LARGE SCALE GENOMIC DNA]</scope>
    <source>
        <strain evidence="10">DSM 16995</strain>
    </source>
</reference>
<dbReference type="STRING" id="246191.SAMN05660337_0740"/>
<evidence type="ECO:0000259" key="8">
    <source>
        <dbReference type="Pfam" id="PF00535"/>
    </source>
</evidence>
<dbReference type="GO" id="GO:0016757">
    <property type="term" value="F:glycosyltransferase activity"/>
    <property type="evidence" value="ECO:0007669"/>
    <property type="project" value="UniProtKB-KW"/>
</dbReference>
<keyword evidence="6 7" id="KW-0472">Membrane</keyword>
<organism evidence="9 10">
    <name type="scientific">Maridesulfovibrio ferrireducens</name>
    <dbReference type="NCBI Taxonomy" id="246191"/>
    <lineage>
        <taxon>Bacteria</taxon>
        <taxon>Pseudomonadati</taxon>
        <taxon>Thermodesulfobacteriota</taxon>
        <taxon>Desulfovibrionia</taxon>
        <taxon>Desulfovibrionales</taxon>
        <taxon>Desulfovibrionaceae</taxon>
        <taxon>Maridesulfovibrio</taxon>
    </lineage>
</organism>
<dbReference type="Gene3D" id="3.90.550.10">
    <property type="entry name" value="Spore Coat Polysaccharide Biosynthesis Protein SpsA, Chain A"/>
    <property type="match status" value="1"/>
</dbReference>
<proteinExistence type="predicted"/>
<dbReference type="InterPro" id="IPR001173">
    <property type="entry name" value="Glyco_trans_2-like"/>
</dbReference>
<feature type="domain" description="Glycosyltransferase 2-like" evidence="8">
    <location>
        <begin position="16"/>
        <end position="175"/>
    </location>
</feature>
<dbReference type="PANTHER" id="PTHR48090:SF1">
    <property type="entry name" value="PROPHAGE BACTOPRENOL GLUCOSYL TRANSFERASE HOMOLOG"/>
    <property type="match status" value="1"/>
</dbReference>
<dbReference type="EMBL" id="FNGA01000001">
    <property type="protein sequence ID" value="SDK53128.1"/>
    <property type="molecule type" value="Genomic_DNA"/>
</dbReference>
<dbReference type="GO" id="GO:0005886">
    <property type="term" value="C:plasma membrane"/>
    <property type="evidence" value="ECO:0007669"/>
    <property type="project" value="TreeGrafter"/>
</dbReference>
<evidence type="ECO:0000313" key="9">
    <source>
        <dbReference type="EMBL" id="SDK53128.1"/>
    </source>
</evidence>
<evidence type="ECO:0000256" key="4">
    <source>
        <dbReference type="ARBA" id="ARBA00022692"/>
    </source>
</evidence>
<evidence type="ECO:0000256" key="1">
    <source>
        <dbReference type="ARBA" id="ARBA00004141"/>
    </source>
</evidence>
<comment type="subcellular location">
    <subcellularLocation>
        <location evidence="1">Membrane</location>
        <topology evidence="1">Multi-pass membrane protein</topology>
    </subcellularLocation>
</comment>
<dbReference type="Proteomes" id="UP000199053">
    <property type="component" value="Unassembled WGS sequence"/>
</dbReference>
<evidence type="ECO:0000256" key="6">
    <source>
        <dbReference type="ARBA" id="ARBA00023136"/>
    </source>
</evidence>
<evidence type="ECO:0000256" key="3">
    <source>
        <dbReference type="ARBA" id="ARBA00022679"/>
    </source>
</evidence>
<dbReference type="RefSeq" id="WP_092158318.1">
    <property type="nucleotide sequence ID" value="NZ_FNGA01000001.1"/>
</dbReference>
<dbReference type="AlphaFoldDB" id="A0A1G9CNB3"/>
<keyword evidence="3 9" id="KW-0808">Transferase</keyword>
<keyword evidence="5 7" id="KW-1133">Transmembrane helix</keyword>
<evidence type="ECO:0000256" key="2">
    <source>
        <dbReference type="ARBA" id="ARBA00022676"/>
    </source>
</evidence>
<name>A0A1G9CNB3_9BACT</name>
<keyword evidence="2 9" id="KW-0328">Glycosyltransferase</keyword>